<proteinExistence type="predicted"/>
<comment type="cofactor">
    <cofactor evidence="1">
        <name>Zn(2+)</name>
        <dbReference type="ChEBI" id="CHEBI:29105"/>
    </cofactor>
</comment>
<dbReference type="OrthoDB" id="25978at2759"/>
<dbReference type="KEGG" id="lmat:92515463"/>
<dbReference type="InterPro" id="IPR036264">
    <property type="entry name" value="Bact_exopeptidase_dim_dom"/>
</dbReference>
<dbReference type="AlphaFoldDB" id="A0A836GYI7"/>
<dbReference type="Gene3D" id="3.30.70.360">
    <property type="match status" value="1"/>
</dbReference>
<evidence type="ECO:0000313" key="3">
    <source>
        <dbReference type="EMBL" id="KAG5481479.1"/>
    </source>
</evidence>
<evidence type="ECO:0000256" key="2">
    <source>
        <dbReference type="ARBA" id="ARBA00022833"/>
    </source>
</evidence>
<dbReference type="GeneID" id="92515463"/>
<organism evidence="3 4">
    <name type="scientific">Leishmania martiniquensis</name>
    <dbReference type="NCBI Taxonomy" id="1580590"/>
    <lineage>
        <taxon>Eukaryota</taxon>
        <taxon>Discoba</taxon>
        <taxon>Euglenozoa</taxon>
        <taxon>Kinetoplastea</taxon>
        <taxon>Metakinetoplastina</taxon>
        <taxon>Trypanosomatida</taxon>
        <taxon>Trypanosomatidae</taxon>
        <taxon>Leishmaniinae</taxon>
        <taxon>Leishmania</taxon>
    </lineage>
</organism>
<protein>
    <recommendedName>
        <fullName evidence="5">Peptidase T</fullName>
    </recommendedName>
</protein>
<gene>
    <name evidence="3" type="ORF">LSCM1_05496</name>
</gene>
<dbReference type="RefSeq" id="XP_067179586.1">
    <property type="nucleotide sequence ID" value="XM_067322951.1"/>
</dbReference>
<accession>A0A836GYI7</accession>
<evidence type="ECO:0008006" key="5">
    <source>
        <dbReference type="Google" id="ProtNLM"/>
    </source>
</evidence>
<dbReference type="PANTHER" id="PTHR42994">
    <property type="entry name" value="PEPTIDASE T"/>
    <property type="match status" value="1"/>
</dbReference>
<dbReference type="Gene3D" id="3.40.630.10">
    <property type="entry name" value="Zn peptidases"/>
    <property type="match status" value="1"/>
</dbReference>
<dbReference type="EMBL" id="JAFEUZ010000017">
    <property type="protein sequence ID" value="KAG5481479.1"/>
    <property type="molecule type" value="Genomic_DNA"/>
</dbReference>
<keyword evidence="2" id="KW-0862">Zinc</keyword>
<dbReference type="SUPFAM" id="SSF53187">
    <property type="entry name" value="Zn-dependent exopeptidases"/>
    <property type="match status" value="1"/>
</dbReference>
<evidence type="ECO:0000256" key="1">
    <source>
        <dbReference type="ARBA" id="ARBA00001947"/>
    </source>
</evidence>
<dbReference type="Proteomes" id="UP000673552">
    <property type="component" value="Chromosome 17"/>
</dbReference>
<keyword evidence="4" id="KW-1185">Reference proteome</keyword>
<dbReference type="SUPFAM" id="SSF55031">
    <property type="entry name" value="Bacterial exopeptidase dimerisation domain"/>
    <property type="match status" value="1"/>
</dbReference>
<sequence length="148" mass="16218">MEANSSQARLEAMVRDHDLATFRARKALMLDVAHEVQAKYPTGTVEIEIEDVYANISNSLKDDFTAIDLLLEAMERACVKPNVIPMCGGTDGAALSAHGLFTPNFTGTHNFHSRFEFLPVPAFVKAFEVCCNIVLLGADKRTKSLSSL</sequence>
<dbReference type="PANTHER" id="PTHR42994:SF1">
    <property type="entry name" value="PEPTIDASE T"/>
    <property type="match status" value="1"/>
</dbReference>
<evidence type="ECO:0000313" key="4">
    <source>
        <dbReference type="Proteomes" id="UP000673552"/>
    </source>
</evidence>
<comment type="caution">
    <text evidence="3">The sequence shown here is derived from an EMBL/GenBank/DDBJ whole genome shotgun (WGS) entry which is preliminary data.</text>
</comment>
<name>A0A836GYI7_9TRYP</name>
<reference evidence="3 4" key="1">
    <citation type="submission" date="2021-03" db="EMBL/GenBank/DDBJ databases">
        <title>Leishmania (Mundinia) martiniquensis Genome sequencing and assembly.</title>
        <authorList>
            <person name="Almutairi H."/>
            <person name="Gatherer D."/>
        </authorList>
    </citation>
    <scope>NUCLEOTIDE SEQUENCE [LARGE SCALE GENOMIC DNA]</scope>
    <source>
        <strain evidence="3">LSCM1</strain>
    </source>
</reference>